<proteinExistence type="predicted"/>
<feature type="domain" description="EGF-like" evidence="16">
    <location>
        <begin position="360"/>
        <end position="395"/>
    </location>
</feature>
<dbReference type="InterPro" id="IPR009030">
    <property type="entry name" value="Growth_fac_rcpt_cys_sf"/>
</dbReference>
<keyword evidence="12 14" id="KW-1015">Disulfide bond</keyword>
<keyword evidence="8" id="KW-0677">Repeat</keyword>
<dbReference type="GO" id="GO:0061326">
    <property type="term" value="P:renal tubule development"/>
    <property type="evidence" value="ECO:0007669"/>
    <property type="project" value="UniProtKB-ARBA"/>
</dbReference>
<feature type="domain" description="EGF-like" evidence="16">
    <location>
        <begin position="508"/>
        <end position="543"/>
    </location>
</feature>
<feature type="domain" description="EGF-like" evidence="16">
    <location>
        <begin position="323"/>
        <end position="358"/>
    </location>
</feature>
<gene>
    <name evidence="19" type="primary">LOC111125163</name>
</gene>
<dbReference type="GO" id="GO:0005911">
    <property type="term" value="C:cell-cell junction"/>
    <property type="evidence" value="ECO:0007669"/>
    <property type="project" value="UniProtKB-ARBA"/>
</dbReference>
<feature type="disulfide bond" evidence="14">
    <location>
        <begin position="253"/>
        <end position="263"/>
    </location>
</feature>
<dbReference type="PROSITE" id="PS01187">
    <property type="entry name" value="EGF_CA"/>
    <property type="match status" value="4"/>
</dbReference>
<feature type="domain" description="EGF-like" evidence="16">
    <location>
        <begin position="545"/>
        <end position="580"/>
    </location>
</feature>
<dbReference type="SUPFAM" id="SSF57184">
    <property type="entry name" value="Growth factor receptor domain"/>
    <property type="match status" value="3"/>
</dbReference>
<keyword evidence="2" id="KW-0217">Developmental protein</keyword>
<evidence type="ECO:0000256" key="12">
    <source>
        <dbReference type="ARBA" id="ARBA00023157"/>
    </source>
</evidence>
<dbReference type="PROSITE" id="PS51220">
    <property type="entry name" value="NIDO"/>
    <property type="match status" value="1"/>
</dbReference>
<feature type="disulfide bond" evidence="14">
    <location>
        <begin position="401"/>
        <end position="411"/>
    </location>
</feature>
<dbReference type="GO" id="GO:0002064">
    <property type="term" value="P:epithelial cell development"/>
    <property type="evidence" value="ECO:0007669"/>
    <property type="project" value="UniProtKB-ARBA"/>
</dbReference>
<feature type="disulfide bond" evidence="14">
    <location>
        <begin position="475"/>
        <end position="485"/>
    </location>
</feature>
<feature type="disulfide bond" evidence="14">
    <location>
        <begin position="533"/>
        <end position="542"/>
    </location>
</feature>
<dbReference type="GO" id="GO:0060255">
    <property type="term" value="P:regulation of macromolecule metabolic process"/>
    <property type="evidence" value="ECO:0007669"/>
    <property type="project" value="UniProtKB-ARBA"/>
</dbReference>
<dbReference type="InterPro" id="IPR018097">
    <property type="entry name" value="EGF_Ca-bd_CS"/>
</dbReference>
<feature type="domain" description="NIDO" evidence="17">
    <location>
        <begin position="98"/>
        <end position="242"/>
    </location>
</feature>
<comment type="caution">
    <text evidence="14">Lacks conserved residue(s) required for the propagation of feature annotation.</text>
</comment>
<dbReference type="InterPro" id="IPR001881">
    <property type="entry name" value="EGF-like_Ca-bd_dom"/>
</dbReference>
<dbReference type="GO" id="GO:0048871">
    <property type="term" value="P:multicellular organismal-level homeostasis"/>
    <property type="evidence" value="ECO:0007669"/>
    <property type="project" value="UniProtKB-ARBA"/>
</dbReference>
<dbReference type="GO" id="GO:0060562">
    <property type="term" value="P:epithelial tube morphogenesis"/>
    <property type="evidence" value="ECO:0007669"/>
    <property type="project" value="UniProtKB-ARBA"/>
</dbReference>
<dbReference type="InterPro" id="IPR000152">
    <property type="entry name" value="EGF-type_Asp/Asn_hydroxyl_site"/>
</dbReference>
<dbReference type="GO" id="GO:0051093">
    <property type="term" value="P:negative regulation of developmental process"/>
    <property type="evidence" value="ECO:0007669"/>
    <property type="project" value="UniProtKB-ARBA"/>
</dbReference>
<keyword evidence="6 15" id="KW-0812">Transmembrane</keyword>
<feature type="disulfide bond" evidence="14">
    <location>
        <begin position="422"/>
        <end position="431"/>
    </location>
</feature>
<dbReference type="GO" id="GO:0048598">
    <property type="term" value="P:embryonic morphogenesis"/>
    <property type="evidence" value="ECO:0007669"/>
    <property type="project" value="UniProtKB-ARBA"/>
</dbReference>
<dbReference type="Proteomes" id="UP000694844">
    <property type="component" value="Chromosome 3"/>
</dbReference>
<evidence type="ECO:0000256" key="1">
    <source>
        <dbReference type="ARBA" id="ARBA00004247"/>
    </source>
</evidence>
<dbReference type="GO" id="GO:0003002">
    <property type="term" value="P:regionalization"/>
    <property type="evidence" value="ECO:0007669"/>
    <property type="project" value="UniProtKB-ARBA"/>
</dbReference>
<feature type="domain" description="EGF-like" evidence="16">
    <location>
        <begin position="434"/>
        <end position="469"/>
    </location>
</feature>
<dbReference type="GO" id="GO:0009792">
    <property type="term" value="P:embryo development ending in birth or egg hatching"/>
    <property type="evidence" value="ECO:0007669"/>
    <property type="project" value="UniProtKB-ARBA"/>
</dbReference>
<dbReference type="KEGG" id="cvn:111125163"/>
<dbReference type="GO" id="GO:0007160">
    <property type="term" value="P:cell-matrix adhesion"/>
    <property type="evidence" value="ECO:0007669"/>
    <property type="project" value="InterPro"/>
</dbReference>
<dbReference type="AlphaFoldDB" id="A0A8B8D8F4"/>
<dbReference type="Pfam" id="PF00008">
    <property type="entry name" value="EGF"/>
    <property type="match status" value="1"/>
</dbReference>
<keyword evidence="7" id="KW-0732">Signal</keyword>
<dbReference type="GO" id="GO:0048592">
    <property type="term" value="P:eye morphogenesis"/>
    <property type="evidence" value="ECO:0007669"/>
    <property type="project" value="UniProtKB-ARBA"/>
</dbReference>
<evidence type="ECO:0000259" key="17">
    <source>
        <dbReference type="PROSITE" id="PS51220"/>
    </source>
</evidence>
<dbReference type="FunFam" id="2.10.25.10:FF:000004">
    <property type="entry name" value="Neurogenic locus notch 1"/>
    <property type="match status" value="4"/>
</dbReference>
<evidence type="ECO:0000256" key="14">
    <source>
        <dbReference type="PROSITE-ProRule" id="PRU00076"/>
    </source>
</evidence>
<keyword evidence="9" id="KW-0221">Differentiation</keyword>
<dbReference type="InterPro" id="IPR000742">
    <property type="entry name" value="EGF"/>
</dbReference>
<dbReference type="GO" id="GO:0051049">
    <property type="term" value="P:regulation of transport"/>
    <property type="evidence" value="ECO:0007669"/>
    <property type="project" value="UniProtKB-ARBA"/>
</dbReference>
<dbReference type="PROSITE" id="PS01186">
    <property type="entry name" value="EGF_2"/>
    <property type="match status" value="7"/>
</dbReference>
<feature type="disulfide bond" evidence="14">
    <location>
        <begin position="327"/>
        <end position="337"/>
    </location>
</feature>
<feature type="disulfide bond" evidence="14">
    <location>
        <begin position="274"/>
        <end position="283"/>
    </location>
</feature>
<dbReference type="PANTHER" id="PTHR12916:SF4">
    <property type="entry name" value="UNINFLATABLE, ISOFORM C"/>
    <property type="match status" value="1"/>
</dbReference>
<evidence type="ECO:0000256" key="8">
    <source>
        <dbReference type="ARBA" id="ARBA00022737"/>
    </source>
</evidence>
<feature type="domain" description="EGF-like" evidence="16">
    <location>
        <begin position="249"/>
        <end position="284"/>
    </location>
</feature>
<evidence type="ECO:0000256" key="3">
    <source>
        <dbReference type="ARBA" id="ARBA00022475"/>
    </source>
</evidence>
<evidence type="ECO:0000256" key="6">
    <source>
        <dbReference type="ARBA" id="ARBA00022692"/>
    </source>
</evidence>
<dbReference type="SMART" id="SM00181">
    <property type="entry name" value="EGF"/>
    <property type="match status" value="9"/>
</dbReference>
<dbReference type="Pfam" id="PF12661">
    <property type="entry name" value="hEGF"/>
    <property type="match status" value="3"/>
</dbReference>
<evidence type="ECO:0000256" key="7">
    <source>
        <dbReference type="ARBA" id="ARBA00022729"/>
    </source>
</evidence>
<dbReference type="OrthoDB" id="5953235at2759"/>
<dbReference type="GO" id="GO:0051241">
    <property type="term" value="P:negative regulation of multicellular organismal process"/>
    <property type="evidence" value="ECO:0007669"/>
    <property type="project" value="UniProtKB-ARBA"/>
</dbReference>
<dbReference type="GO" id="GO:0016324">
    <property type="term" value="C:apical plasma membrane"/>
    <property type="evidence" value="ECO:0007669"/>
    <property type="project" value="UniProtKB-SubCell"/>
</dbReference>
<feature type="disulfide bond" evidence="14">
    <location>
        <begin position="496"/>
        <end position="505"/>
    </location>
</feature>
<feature type="disulfide bond" evidence="14">
    <location>
        <begin position="290"/>
        <end position="300"/>
    </location>
</feature>
<reference evidence="19" key="1">
    <citation type="submission" date="2025-08" db="UniProtKB">
        <authorList>
            <consortium name="RefSeq"/>
        </authorList>
    </citation>
    <scope>IDENTIFICATION</scope>
    <source>
        <tissue evidence="19">Whole sample</tissue>
    </source>
</reference>
<feature type="domain" description="EGF-like" evidence="16">
    <location>
        <begin position="471"/>
        <end position="506"/>
    </location>
</feature>
<dbReference type="GO" id="GO:0080090">
    <property type="term" value="P:regulation of primary metabolic process"/>
    <property type="evidence" value="ECO:0007669"/>
    <property type="project" value="UniProtKB-ARBA"/>
</dbReference>
<feature type="transmembrane region" description="Helical" evidence="15">
    <location>
        <begin position="585"/>
        <end position="606"/>
    </location>
</feature>
<keyword evidence="18" id="KW-1185">Reference proteome</keyword>
<evidence type="ECO:0000256" key="9">
    <source>
        <dbReference type="ARBA" id="ARBA00022782"/>
    </source>
</evidence>
<dbReference type="RefSeq" id="XP_022324403.1">
    <property type="nucleotide sequence ID" value="XM_022468695.1"/>
</dbReference>
<evidence type="ECO:0000259" key="16">
    <source>
        <dbReference type="PROSITE" id="PS50026"/>
    </source>
</evidence>
<feature type="disulfide bond" evidence="14">
    <location>
        <begin position="549"/>
        <end position="559"/>
    </location>
</feature>
<evidence type="ECO:0000313" key="19">
    <source>
        <dbReference type="RefSeq" id="XP_022324403.1"/>
    </source>
</evidence>
<dbReference type="PROSITE" id="PS50026">
    <property type="entry name" value="EGF_3"/>
    <property type="match status" value="9"/>
</dbReference>
<evidence type="ECO:0000256" key="11">
    <source>
        <dbReference type="ARBA" id="ARBA00023136"/>
    </source>
</evidence>
<feature type="disulfide bond" evidence="14">
    <location>
        <begin position="364"/>
        <end position="374"/>
    </location>
</feature>
<dbReference type="GeneID" id="111125163"/>
<evidence type="ECO:0000256" key="13">
    <source>
        <dbReference type="ARBA" id="ARBA00023180"/>
    </source>
</evidence>
<keyword evidence="10 15" id="KW-1133">Transmembrane helix</keyword>
<keyword evidence="13" id="KW-0325">Glycoprotein</keyword>
<dbReference type="PROSITE" id="PS00010">
    <property type="entry name" value="ASX_HYDROXYL"/>
    <property type="match status" value="9"/>
</dbReference>
<feature type="disulfide bond" evidence="14">
    <location>
        <begin position="459"/>
        <end position="468"/>
    </location>
</feature>
<feature type="disulfide bond" evidence="14">
    <location>
        <begin position="311"/>
        <end position="320"/>
    </location>
</feature>
<feature type="disulfide bond" evidence="14">
    <location>
        <begin position="570"/>
        <end position="579"/>
    </location>
</feature>
<dbReference type="GO" id="GO:0005509">
    <property type="term" value="F:calcium ion binding"/>
    <property type="evidence" value="ECO:0007669"/>
    <property type="project" value="InterPro"/>
</dbReference>
<evidence type="ECO:0000256" key="2">
    <source>
        <dbReference type="ARBA" id="ARBA00022473"/>
    </source>
</evidence>
<keyword evidence="3" id="KW-1003">Cell membrane</keyword>
<dbReference type="PROSITE" id="PS00022">
    <property type="entry name" value="EGF_1"/>
    <property type="match status" value="9"/>
</dbReference>
<protein>
    <submittedName>
        <fullName evidence="19">Sushi, nidogen and EGF-like domain-containing protein 1</fullName>
    </submittedName>
</protein>
<dbReference type="Gene3D" id="2.10.25.10">
    <property type="entry name" value="Laminin"/>
    <property type="match status" value="9"/>
</dbReference>
<keyword evidence="5" id="KW-0597">Phosphoprotein</keyword>
<dbReference type="InterPro" id="IPR003886">
    <property type="entry name" value="NIDO_dom"/>
</dbReference>
<dbReference type="InterPro" id="IPR013032">
    <property type="entry name" value="EGF-like_CS"/>
</dbReference>
<feature type="disulfide bond" evidence="14">
    <location>
        <begin position="385"/>
        <end position="394"/>
    </location>
</feature>
<feature type="disulfide bond" evidence="14">
    <location>
        <begin position="512"/>
        <end position="522"/>
    </location>
</feature>
<accession>A0A8B8D8F4</accession>
<dbReference type="GO" id="GO:0009967">
    <property type="term" value="P:positive regulation of signal transduction"/>
    <property type="evidence" value="ECO:0007669"/>
    <property type="project" value="UniProtKB-ARBA"/>
</dbReference>
<name>A0A8B8D8F4_CRAVI</name>
<dbReference type="SMART" id="SM00179">
    <property type="entry name" value="EGF_CA"/>
    <property type="match status" value="9"/>
</dbReference>
<comment type="subcellular location">
    <subcellularLocation>
        <location evidence="1">Apical cell membrane</location>
        <topology evidence="1">Single-pass type I membrane protein</topology>
    </subcellularLocation>
</comment>
<dbReference type="SMART" id="SM00539">
    <property type="entry name" value="NIDO"/>
    <property type="match status" value="1"/>
</dbReference>
<organism evidence="18 19">
    <name type="scientific">Crassostrea virginica</name>
    <name type="common">Eastern oyster</name>
    <dbReference type="NCBI Taxonomy" id="6565"/>
    <lineage>
        <taxon>Eukaryota</taxon>
        <taxon>Metazoa</taxon>
        <taxon>Spiralia</taxon>
        <taxon>Lophotrochozoa</taxon>
        <taxon>Mollusca</taxon>
        <taxon>Bivalvia</taxon>
        <taxon>Autobranchia</taxon>
        <taxon>Pteriomorphia</taxon>
        <taxon>Ostreida</taxon>
        <taxon>Ostreoidea</taxon>
        <taxon>Ostreidae</taxon>
        <taxon>Crassostrea</taxon>
    </lineage>
</organism>
<dbReference type="FunFam" id="2.10.25.10:FF:000565">
    <property type="entry name" value="Predicted protein"/>
    <property type="match status" value="1"/>
</dbReference>
<dbReference type="GO" id="GO:0030182">
    <property type="term" value="P:neuron differentiation"/>
    <property type="evidence" value="ECO:0007669"/>
    <property type="project" value="UniProtKB-ARBA"/>
</dbReference>
<feature type="domain" description="EGF-like" evidence="16">
    <location>
        <begin position="286"/>
        <end position="321"/>
    </location>
</feature>
<dbReference type="CDD" id="cd00054">
    <property type="entry name" value="EGF_CA"/>
    <property type="match status" value="9"/>
</dbReference>
<evidence type="ECO:0000256" key="15">
    <source>
        <dbReference type="SAM" id="Phobius"/>
    </source>
</evidence>
<dbReference type="Pfam" id="PF06119">
    <property type="entry name" value="NIDO"/>
    <property type="match status" value="1"/>
</dbReference>
<dbReference type="GO" id="GO:0048638">
    <property type="term" value="P:regulation of developmental growth"/>
    <property type="evidence" value="ECO:0007669"/>
    <property type="project" value="UniProtKB-ARBA"/>
</dbReference>
<dbReference type="PANTHER" id="PTHR12916">
    <property type="entry name" value="CYTOCHROME C OXIDASE POLYPEPTIDE VIC-2"/>
    <property type="match status" value="1"/>
</dbReference>
<dbReference type="FunFam" id="2.10.25.10:FF:000279">
    <property type="entry name" value="Neurogenic locus notch 1"/>
    <property type="match status" value="4"/>
</dbReference>
<feature type="disulfide bond" evidence="14">
    <location>
        <begin position="348"/>
        <end position="357"/>
    </location>
</feature>
<feature type="disulfide bond" evidence="14">
    <location>
        <begin position="438"/>
        <end position="448"/>
    </location>
</feature>
<evidence type="ECO:0000256" key="10">
    <source>
        <dbReference type="ARBA" id="ARBA00022989"/>
    </source>
</evidence>
<sequence length="683" mass="75153">MSFLYSTFLALTVLIGYGMTYPLSQFYPFGATAGDSNLPANDDGSTSSIHISVPFPFFGSSYSSVFVNNNGDITFDAPLSQYTSQAFPISGSHKIIAPFWTDIDTRKGGLLYYRTTTQNADLLRGTNKIRSLFPNIINFSASWMMVVTWDDVAAFGCSSSDTITCLQWNTFQLVLITNGIHSFVVFNYNKITWTKSSQVGFNAGDGVNYYAVPGSMTDSMLNLPRMSNIGIPGQFVFRVDQTNITNADVIDECASSPCVHGNCSNEYLHYVCICQPGYTGINCETEINECQSSPCIHGNCSDHLNHYTCHCQAGYTGSNCQIDIDECSSSPCLHGRCTDLINGYVCNCISGYTGRQCEIDIDECQSSPCFHGNCSDAVNYYTCYCFAGYTGTNCNIDIDECASSPCVFGNCTDKVNGYICSCFPDYTGVLCETDIDECASSPCVFGNCTDKVNGYICSCFPGYTGVLCETDIDECQSSPCFHGNCSDAVNYYTCYCFAGYTGTNCNIDIDECASSPCVFGNCTDKVNGYICSCFPGYTGVLCETEINECASSPCKQGTCIDEINDYRCICDTAYFGRQCSNFNILYLWPLILGLVLLLTAIVLIIFRKRYKRDKPEDPLDIFIFNDVSIGPGKTTFLSTHGNQSLFRIDNDAGFLKETSRTLLKMAKNLFSQQSNEKNYQLPD</sequence>
<keyword evidence="11 15" id="KW-0472">Membrane</keyword>
<evidence type="ECO:0000256" key="4">
    <source>
        <dbReference type="ARBA" id="ARBA00022536"/>
    </source>
</evidence>
<keyword evidence="4 14" id="KW-0245">EGF-like domain</keyword>
<dbReference type="GO" id="GO:0008593">
    <property type="term" value="P:regulation of Notch signaling pathway"/>
    <property type="evidence" value="ECO:0007669"/>
    <property type="project" value="UniProtKB-ARBA"/>
</dbReference>
<evidence type="ECO:0000256" key="5">
    <source>
        <dbReference type="ARBA" id="ARBA00022553"/>
    </source>
</evidence>
<feature type="domain" description="EGF-like" evidence="16">
    <location>
        <begin position="397"/>
        <end position="432"/>
    </location>
</feature>
<evidence type="ECO:0000313" key="18">
    <source>
        <dbReference type="Proteomes" id="UP000694844"/>
    </source>
</evidence>